<evidence type="ECO:0000259" key="3">
    <source>
        <dbReference type="PROSITE" id="PS50102"/>
    </source>
</evidence>
<evidence type="ECO:0000256" key="2">
    <source>
        <dbReference type="PROSITE-ProRule" id="PRU00176"/>
    </source>
</evidence>
<dbReference type="PROSITE" id="PS50102">
    <property type="entry name" value="RRM"/>
    <property type="match status" value="1"/>
</dbReference>
<reference evidence="5" key="1">
    <citation type="submission" date="2014-03" db="EMBL/GenBank/DDBJ databases">
        <authorList>
            <person name="Aksoy S."/>
            <person name="Warren W."/>
            <person name="Wilson R.K."/>
        </authorList>
    </citation>
    <scope>NUCLEOTIDE SEQUENCE [LARGE SCALE GENOMIC DNA]</scope>
    <source>
        <strain evidence="5">IAEA</strain>
    </source>
</reference>
<name>A0A1A9X4P9_9MUSC</name>
<dbReference type="SMART" id="SM00360">
    <property type="entry name" value="RRM"/>
    <property type="match status" value="1"/>
</dbReference>
<dbReference type="InterPro" id="IPR012677">
    <property type="entry name" value="Nucleotide-bd_a/b_plait_sf"/>
</dbReference>
<dbReference type="PANTHER" id="PTHR10352">
    <property type="entry name" value="EUKARYOTIC TRANSLATION INITIATION FACTOR 3 SUBUNIT G"/>
    <property type="match status" value="1"/>
</dbReference>
<sequence length="280" mass="29680">MQFRMKNVKPLTFDEVYNQSSPSNCTVYVGGVNSSLTSLSEEILQKTFSPYGTIQEIRVFKDKGYAFFRMGVQIPTTWQGVATQAQISPAQQLATAGVAGTAIPQAAGVVAYPIQQFQVSPQHSIHLFVCLLRFSTKEAATHAIVGVHNTEINAQPVKCSWGKESGDPNNAQTIVSQALNPAAAGFPYGVGAAAAAAAAYGQQLAATGCWYSPTPTYPASSATAAVTPAASAAVQNQFLQGIQGYHFGQYGGYQQGYMGSPVATSALLWVRVYPLLLQAQ</sequence>
<dbReference type="InterPro" id="IPR035979">
    <property type="entry name" value="RBD_domain_sf"/>
</dbReference>
<dbReference type="Proteomes" id="UP000091820">
    <property type="component" value="Unassembled WGS sequence"/>
</dbReference>
<dbReference type="EnsemblMetazoa" id="GBRI044208-RA">
    <property type="protein sequence ID" value="GBRI044208-PA"/>
    <property type="gene ID" value="GBRI044208"/>
</dbReference>
<dbReference type="SUPFAM" id="SSF54928">
    <property type="entry name" value="RNA-binding domain, RBD"/>
    <property type="match status" value="2"/>
</dbReference>
<accession>A0A1A9X4P9</accession>
<protein>
    <recommendedName>
        <fullName evidence="3">RRM domain-containing protein</fullName>
    </recommendedName>
</protein>
<evidence type="ECO:0000313" key="4">
    <source>
        <dbReference type="EnsemblMetazoa" id="GBRI044208-PA"/>
    </source>
</evidence>
<dbReference type="Pfam" id="PF00076">
    <property type="entry name" value="RRM_1"/>
    <property type="match status" value="1"/>
</dbReference>
<evidence type="ECO:0000313" key="5">
    <source>
        <dbReference type="Proteomes" id="UP000091820"/>
    </source>
</evidence>
<dbReference type="STRING" id="37001.A0A1A9X4P9"/>
<feature type="domain" description="RRM" evidence="3">
    <location>
        <begin position="25"/>
        <end position="70"/>
    </location>
</feature>
<keyword evidence="5" id="KW-1185">Reference proteome</keyword>
<evidence type="ECO:0000256" key="1">
    <source>
        <dbReference type="ARBA" id="ARBA00022884"/>
    </source>
</evidence>
<organism evidence="4 5">
    <name type="scientific">Glossina brevipalpis</name>
    <dbReference type="NCBI Taxonomy" id="37001"/>
    <lineage>
        <taxon>Eukaryota</taxon>
        <taxon>Metazoa</taxon>
        <taxon>Ecdysozoa</taxon>
        <taxon>Arthropoda</taxon>
        <taxon>Hexapoda</taxon>
        <taxon>Insecta</taxon>
        <taxon>Pterygota</taxon>
        <taxon>Neoptera</taxon>
        <taxon>Endopterygota</taxon>
        <taxon>Diptera</taxon>
        <taxon>Brachycera</taxon>
        <taxon>Muscomorpha</taxon>
        <taxon>Hippoboscoidea</taxon>
        <taxon>Glossinidae</taxon>
        <taxon>Glossina</taxon>
    </lineage>
</organism>
<dbReference type="AlphaFoldDB" id="A0A1A9X4P9"/>
<dbReference type="VEuPathDB" id="VectorBase:GBRI044208"/>
<proteinExistence type="predicted"/>
<dbReference type="Gene3D" id="3.30.70.330">
    <property type="match status" value="1"/>
</dbReference>
<reference evidence="4" key="2">
    <citation type="submission" date="2020-05" db="UniProtKB">
        <authorList>
            <consortium name="EnsemblMetazoa"/>
        </authorList>
    </citation>
    <scope>IDENTIFICATION</scope>
    <source>
        <strain evidence="4">IAEA</strain>
    </source>
</reference>
<dbReference type="GO" id="GO:0003723">
    <property type="term" value="F:RNA binding"/>
    <property type="evidence" value="ECO:0007669"/>
    <property type="project" value="UniProtKB-UniRule"/>
</dbReference>
<dbReference type="InterPro" id="IPR000504">
    <property type="entry name" value="RRM_dom"/>
</dbReference>
<keyword evidence="1 2" id="KW-0694">RNA-binding</keyword>